<name>A0A4U8UMX0_STECR</name>
<dbReference type="OrthoDB" id="10425599at2759"/>
<keyword evidence="2" id="KW-1185">Reference proteome</keyword>
<sequence length="341" mass="38468">MNRISREGRITQGPSLACFFHNNGGASSCAGTMNATSSTFYAQRVLRLLGQNDVEGLAGLPSDVDWPAADFPRSRRPEVNFCLLIEAPPCRSHEFEFSLLDVASNKEIGLDEFADFSERHELHCTHIAVHGDFLDFEDREFWRTVPTREAVKVLAAMLPFLKQCCLELDQVDMALASAIMGFFHGKHHFTDLRLTFYAQSFTPLMEEFIREQLSIRNPGLENVELEGDLLPASLRGAVTPLLGRRLIPSVSLNATNIVFDFGFFEKILLFWFSVRSPKELSERRVFAYFDFDRSRLLEYLTVVDPEDELLLGRRYAANGAAILCRVSAGGDCLTLHFFGSH</sequence>
<dbReference type="Proteomes" id="UP000298663">
    <property type="component" value="Unassembled WGS sequence"/>
</dbReference>
<comment type="caution">
    <text evidence="1">The sequence shown here is derived from an EMBL/GenBank/DDBJ whole genome shotgun (WGS) entry which is preliminary data.</text>
</comment>
<gene>
    <name evidence="1" type="ORF">L596_001918</name>
</gene>
<reference evidence="1 2" key="2">
    <citation type="journal article" date="2019" name="G3 (Bethesda)">
        <title>Hybrid Assembly of the Genome of the Entomopathogenic Nematode Steinernema carpocapsae Identifies the X-Chromosome.</title>
        <authorList>
            <person name="Serra L."/>
            <person name="Macchietto M."/>
            <person name="Macias-Munoz A."/>
            <person name="McGill C.J."/>
            <person name="Rodriguez I.M."/>
            <person name="Rodriguez B."/>
            <person name="Murad R."/>
            <person name="Mortazavi A."/>
        </authorList>
    </citation>
    <scope>NUCLEOTIDE SEQUENCE [LARGE SCALE GENOMIC DNA]</scope>
    <source>
        <strain evidence="1 2">ALL</strain>
    </source>
</reference>
<proteinExistence type="predicted"/>
<dbReference type="EMBL" id="AZBU02000001">
    <property type="protein sequence ID" value="TMS34292.1"/>
    <property type="molecule type" value="Genomic_DNA"/>
</dbReference>
<reference evidence="1 2" key="1">
    <citation type="journal article" date="2015" name="Genome Biol.">
        <title>Comparative genomics of Steinernema reveals deeply conserved gene regulatory networks.</title>
        <authorList>
            <person name="Dillman A.R."/>
            <person name="Macchietto M."/>
            <person name="Porter C.F."/>
            <person name="Rogers A."/>
            <person name="Williams B."/>
            <person name="Antoshechkin I."/>
            <person name="Lee M.M."/>
            <person name="Goodwin Z."/>
            <person name="Lu X."/>
            <person name="Lewis E.E."/>
            <person name="Goodrich-Blair H."/>
            <person name="Stock S.P."/>
            <person name="Adams B.J."/>
            <person name="Sternberg P.W."/>
            <person name="Mortazavi A."/>
        </authorList>
    </citation>
    <scope>NUCLEOTIDE SEQUENCE [LARGE SCALE GENOMIC DNA]</scope>
    <source>
        <strain evidence="1 2">ALL</strain>
    </source>
</reference>
<evidence type="ECO:0000313" key="2">
    <source>
        <dbReference type="Proteomes" id="UP000298663"/>
    </source>
</evidence>
<accession>A0A4U8UMX0</accession>
<protein>
    <submittedName>
        <fullName evidence="1">Uncharacterized protein</fullName>
    </submittedName>
</protein>
<dbReference type="PROSITE" id="PS51257">
    <property type="entry name" value="PROKAR_LIPOPROTEIN"/>
    <property type="match status" value="1"/>
</dbReference>
<evidence type="ECO:0000313" key="1">
    <source>
        <dbReference type="EMBL" id="TMS34292.1"/>
    </source>
</evidence>
<dbReference type="AlphaFoldDB" id="A0A4U8UMX0"/>
<organism evidence="1 2">
    <name type="scientific">Steinernema carpocapsae</name>
    <name type="common">Entomopathogenic nematode</name>
    <dbReference type="NCBI Taxonomy" id="34508"/>
    <lineage>
        <taxon>Eukaryota</taxon>
        <taxon>Metazoa</taxon>
        <taxon>Ecdysozoa</taxon>
        <taxon>Nematoda</taxon>
        <taxon>Chromadorea</taxon>
        <taxon>Rhabditida</taxon>
        <taxon>Tylenchina</taxon>
        <taxon>Panagrolaimomorpha</taxon>
        <taxon>Strongyloidoidea</taxon>
        <taxon>Steinernematidae</taxon>
        <taxon>Steinernema</taxon>
    </lineage>
</organism>